<keyword evidence="4" id="KW-0699">rRNA-binding</keyword>
<evidence type="ECO:0000313" key="7">
    <source>
        <dbReference type="EMBL" id="UEQ12048.1"/>
    </source>
</evidence>
<evidence type="ECO:0000256" key="2">
    <source>
        <dbReference type="ARBA" id="ARBA00022980"/>
    </source>
</evidence>
<dbReference type="GO" id="GO:0019843">
    <property type="term" value="F:rRNA binding"/>
    <property type="evidence" value="ECO:0007669"/>
    <property type="project" value="UniProtKB-UniRule"/>
</dbReference>
<keyword evidence="7" id="KW-0150">Chloroplast</keyword>
<keyword evidence="2 4" id="KW-0689">Ribosomal protein</keyword>
<evidence type="ECO:0000256" key="3">
    <source>
        <dbReference type="ARBA" id="ARBA00023274"/>
    </source>
</evidence>
<protein>
    <recommendedName>
        <fullName evidence="4">Large ribosomal subunit protein uL6c</fullName>
    </recommendedName>
</protein>
<dbReference type="Pfam" id="PF00347">
    <property type="entry name" value="Ribosomal_L6"/>
    <property type="match status" value="2"/>
</dbReference>
<dbReference type="InterPro" id="IPR000702">
    <property type="entry name" value="Ribosomal_uL6-like"/>
</dbReference>
<comment type="similarity">
    <text evidence="1 4 5">Belongs to the universal ribosomal protein uL6 family.</text>
</comment>
<reference evidence="7" key="1">
    <citation type="submission" date="2019-03" db="EMBL/GenBank/DDBJ databases">
        <title>Phycologia Chloroplast and mitochondrial genomes of Kumanoa mahlacensis.</title>
        <authorList>
            <person name="Fang K."/>
        </authorList>
    </citation>
    <scope>NUCLEOTIDE SEQUENCE</scope>
    <source>
        <strain evidence="7">SAS-FKP1701</strain>
    </source>
</reference>
<evidence type="ECO:0000256" key="5">
    <source>
        <dbReference type="RuleBase" id="RU003869"/>
    </source>
</evidence>
<sequence>MSRIGKQAIILSDKVTVNIQNNIVTVQGPKGEQSQNISSLINLTIQQLNDKKLLCLTINNKSKQSQALYGLSRTLIDNMIIGVTEGFSKHLEIQGVGYRSQMDGDKLILNVGYSHPVVITPPKNVFIQVENNTNISISGINKETVGQLASTIRAIRPPEPYKGKGIRYKGEIVKKKVGKAGK</sequence>
<evidence type="ECO:0000256" key="4">
    <source>
        <dbReference type="HAMAP-Rule" id="MF_01365"/>
    </source>
</evidence>
<keyword evidence="7" id="KW-0934">Plastid</keyword>
<feature type="domain" description="Large ribosomal subunit protein uL6 alpha-beta" evidence="6">
    <location>
        <begin position="95"/>
        <end position="168"/>
    </location>
</feature>
<dbReference type="GO" id="GO:0022625">
    <property type="term" value="C:cytosolic large ribosomal subunit"/>
    <property type="evidence" value="ECO:0007669"/>
    <property type="project" value="TreeGrafter"/>
</dbReference>
<dbReference type="PIRSF" id="PIRSF002162">
    <property type="entry name" value="Ribosomal_L6"/>
    <property type="match status" value="1"/>
</dbReference>
<dbReference type="GO" id="GO:0009507">
    <property type="term" value="C:chloroplast"/>
    <property type="evidence" value="ECO:0007669"/>
    <property type="project" value="UniProtKB-SubCell"/>
</dbReference>
<dbReference type="AlphaFoldDB" id="A0A8K1YUK3"/>
<dbReference type="EMBL" id="MK641509">
    <property type="protein sequence ID" value="UEQ12048.1"/>
    <property type="molecule type" value="Genomic_DNA"/>
</dbReference>
<dbReference type="SUPFAM" id="SSF56053">
    <property type="entry name" value="Ribosomal protein L6"/>
    <property type="match status" value="2"/>
</dbReference>
<dbReference type="InterPro" id="IPR036789">
    <property type="entry name" value="Ribosomal_uL6-like_a/b-dom_sf"/>
</dbReference>
<dbReference type="InterPro" id="IPR002358">
    <property type="entry name" value="Ribosomal_uL6_CS"/>
</dbReference>
<dbReference type="InterPro" id="IPR019906">
    <property type="entry name" value="Ribosomal_uL6_bac-type"/>
</dbReference>
<name>A0A8K1YUK3_9FLOR</name>
<dbReference type="GO" id="GO:0003735">
    <property type="term" value="F:structural constituent of ribosome"/>
    <property type="evidence" value="ECO:0007669"/>
    <property type="project" value="InterPro"/>
</dbReference>
<organism evidence="7">
    <name type="scientific">Kumanoa mahlacensis</name>
    <dbReference type="NCBI Taxonomy" id="1196387"/>
    <lineage>
        <taxon>Eukaryota</taxon>
        <taxon>Rhodophyta</taxon>
        <taxon>Florideophyceae</taxon>
        <taxon>Nemaliophycidae</taxon>
        <taxon>Batrachospermales</taxon>
        <taxon>Batrachospermaceae</taxon>
        <taxon>Kumanoa</taxon>
    </lineage>
</organism>
<proteinExistence type="inferred from homology"/>
<dbReference type="NCBIfam" id="TIGR03654">
    <property type="entry name" value="L6_bact"/>
    <property type="match status" value="1"/>
</dbReference>
<dbReference type="InterPro" id="IPR020040">
    <property type="entry name" value="Ribosomal_uL6_a/b-dom"/>
</dbReference>
<dbReference type="FunFam" id="3.90.930.12:FF:000001">
    <property type="entry name" value="50S ribosomal protein L6"/>
    <property type="match status" value="1"/>
</dbReference>
<accession>A0A8K1YUK3</accession>
<evidence type="ECO:0000256" key="1">
    <source>
        <dbReference type="ARBA" id="ARBA00009356"/>
    </source>
</evidence>
<evidence type="ECO:0000259" key="6">
    <source>
        <dbReference type="Pfam" id="PF00347"/>
    </source>
</evidence>
<dbReference type="PRINTS" id="PR00059">
    <property type="entry name" value="RIBOSOMALL6"/>
</dbReference>
<feature type="domain" description="Large ribosomal subunit protein uL6 alpha-beta" evidence="6">
    <location>
        <begin position="14"/>
        <end position="86"/>
    </location>
</feature>
<geneLocation type="chloroplast" evidence="7"/>
<comment type="function">
    <text evidence="4">Binds 23S rRNA.</text>
</comment>
<keyword evidence="4" id="KW-0694">RNA-binding</keyword>
<dbReference type="GO" id="GO:0002181">
    <property type="term" value="P:cytoplasmic translation"/>
    <property type="evidence" value="ECO:0007669"/>
    <property type="project" value="TreeGrafter"/>
</dbReference>
<keyword evidence="3 4" id="KW-0687">Ribonucleoprotein</keyword>
<dbReference type="PROSITE" id="PS00525">
    <property type="entry name" value="RIBOSOMAL_L6_1"/>
    <property type="match status" value="1"/>
</dbReference>
<dbReference type="Gene3D" id="3.90.930.12">
    <property type="entry name" value="Ribosomal protein L6, alpha-beta domain"/>
    <property type="match status" value="2"/>
</dbReference>
<comment type="subunit">
    <text evidence="4">Part of the 50S ribosomal subunit.</text>
</comment>
<comment type="subcellular location">
    <subcellularLocation>
        <location evidence="4">Plastid</location>
        <location evidence="4">Chloroplast</location>
    </subcellularLocation>
</comment>
<gene>
    <name evidence="4 7" type="primary">rpl6</name>
</gene>
<dbReference type="PANTHER" id="PTHR11655:SF14">
    <property type="entry name" value="LARGE RIBOSOMAL SUBUNIT PROTEIN UL6M"/>
    <property type="match status" value="1"/>
</dbReference>
<dbReference type="HAMAP" id="MF_01365_B">
    <property type="entry name" value="Ribosomal_uL6_B"/>
    <property type="match status" value="1"/>
</dbReference>
<dbReference type="PANTHER" id="PTHR11655">
    <property type="entry name" value="60S/50S RIBOSOMAL PROTEIN L6/L9"/>
    <property type="match status" value="1"/>
</dbReference>